<dbReference type="eggNOG" id="KOG3457">
    <property type="taxonomic scope" value="Eukaryota"/>
</dbReference>
<feature type="compositionally biased region" description="Low complexity" evidence="10">
    <location>
        <begin position="8"/>
        <end position="22"/>
    </location>
</feature>
<keyword evidence="5" id="KW-0256">Endoplasmic reticulum</keyword>
<keyword evidence="3" id="KW-0813">Transport</keyword>
<evidence type="ECO:0000313" key="12">
    <source>
        <dbReference type="EMBL" id="CBN75039.1"/>
    </source>
</evidence>
<accession>D8LRD4</accession>
<feature type="region of interest" description="Disordered" evidence="10">
    <location>
        <begin position="1"/>
        <end position="22"/>
    </location>
</feature>
<dbReference type="EMBL" id="FN648863">
    <property type="protein sequence ID" value="CBN75039.1"/>
    <property type="molecule type" value="Genomic_DNA"/>
</dbReference>
<dbReference type="InterPro" id="IPR016482">
    <property type="entry name" value="SecG/Sec61-beta/Sbh"/>
</dbReference>
<evidence type="ECO:0000256" key="2">
    <source>
        <dbReference type="ARBA" id="ARBA00006103"/>
    </source>
</evidence>
<keyword evidence="13" id="KW-1185">Reference proteome</keyword>
<proteinExistence type="inferred from homology"/>
<dbReference type="InParanoid" id="D8LRD4"/>
<evidence type="ECO:0000256" key="9">
    <source>
        <dbReference type="ARBA" id="ARBA00023136"/>
    </source>
</evidence>
<evidence type="ECO:0000313" key="13">
    <source>
        <dbReference type="Proteomes" id="UP000002630"/>
    </source>
</evidence>
<keyword evidence="9 11" id="KW-0472">Membrane</keyword>
<comment type="subcellular location">
    <subcellularLocation>
        <location evidence="1">Endoplasmic reticulum membrane</location>
        <topology evidence="1">Single-pass membrane protein</topology>
    </subcellularLocation>
</comment>
<keyword evidence="8" id="KW-0811">Translocation</keyword>
<dbReference type="GO" id="GO:0006886">
    <property type="term" value="P:intracellular protein transport"/>
    <property type="evidence" value="ECO:0007669"/>
    <property type="project" value="InterPro"/>
</dbReference>
<reference evidence="12 13" key="1">
    <citation type="journal article" date="2010" name="Nature">
        <title>The Ectocarpus genome and the independent evolution of multicellularity in brown algae.</title>
        <authorList>
            <person name="Cock J.M."/>
            <person name="Sterck L."/>
            <person name="Rouze P."/>
            <person name="Scornet D."/>
            <person name="Allen A.E."/>
            <person name="Amoutzias G."/>
            <person name="Anthouard V."/>
            <person name="Artiguenave F."/>
            <person name="Aury J.M."/>
            <person name="Badger J.H."/>
            <person name="Beszteri B."/>
            <person name="Billiau K."/>
            <person name="Bonnet E."/>
            <person name="Bothwell J.H."/>
            <person name="Bowler C."/>
            <person name="Boyen C."/>
            <person name="Brownlee C."/>
            <person name="Carrano C.J."/>
            <person name="Charrier B."/>
            <person name="Cho G.Y."/>
            <person name="Coelho S.M."/>
            <person name="Collen J."/>
            <person name="Corre E."/>
            <person name="Da Silva C."/>
            <person name="Delage L."/>
            <person name="Delaroque N."/>
            <person name="Dittami S.M."/>
            <person name="Doulbeau S."/>
            <person name="Elias M."/>
            <person name="Farnham G."/>
            <person name="Gachon C.M."/>
            <person name="Gschloessl B."/>
            <person name="Heesch S."/>
            <person name="Jabbari K."/>
            <person name="Jubin C."/>
            <person name="Kawai H."/>
            <person name="Kimura K."/>
            <person name="Kloareg B."/>
            <person name="Kupper F.C."/>
            <person name="Lang D."/>
            <person name="Le Bail A."/>
            <person name="Leblanc C."/>
            <person name="Lerouge P."/>
            <person name="Lohr M."/>
            <person name="Lopez P.J."/>
            <person name="Martens C."/>
            <person name="Maumus F."/>
            <person name="Michel G."/>
            <person name="Miranda-Saavedra D."/>
            <person name="Morales J."/>
            <person name="Moreau H."/>
            <person name="Motomura T."/>
            <person name="Nagasato C."/>
            <person name="Napoli C.A."/>
            <person name="Nelson D.R."/>
            <person name="Nyvall-Collen P."/>
            <person name="Peters A.F."/>
            <person name="Pommier C."/>
            <person name="Potin P."/>
            <person name="Poulain J."/>
            <person name="Quesneville H."/>
            <person name="Read B."/>
            <person name="Rensing S.A."/>
            <person name="Ritter A."/>
            <person name="Rousvoal S."/>
            <person name="Samanta M."/>
            <person name="Samson G."/>
            <person name="Schroeder D.C."/>
            <person name="Segurens B."/>
            <person name="Strittmatter M."/>
            <person name="Tonon T."/>
            <person name="Tregear J.W."/>
            <person name="Valentin K."/>
            <person name="von Dassow P."/>
            <person name="Yamagishi T."/>
            <person name="Van de Peer Y."/>
            <person name="Wincker P."/>
        </authorList>
    </citation>
    <scope>NUCLEOTIDE SEQUENCE [LARGE SCALE GENOMIC DNA]</scope>
    <source>
        <strain evidence="13">Ec32 / CCAP1310/4</strain>
    </source>
</reference>
<evidence type="ECO:0000256" key="8">
    <source>
        <dbReference type="ARBA" id="ARBA00023010"/>
    </source>
</evidence>
<evidence type="ECO:0000256" key="11">
    <source>
        <dbReference type="SAM" id="Phobius"/>
    </source>
</evidence>
<keyword evidence="4 11" id="KW-0812">Transmembrane</keyword>
<evidence type="ECO:0000256" key="4">
    <source>
        <dbReference type="ARBA" id="ARBA00022692"/>
    </source>
</evidence>
<dbReference type="AlphaFoldDB" id="D8LRD4"/>
<dbReference type="OMA" id="AYMSIVI"/>
<evidence type="ECO:0000256" key="6">
    <source>
        <dbReference type="ARBA" id="ARBA00022927"/>
    </source>
</evidence>
<dbReference type="Proteomes" id="UP000002630">
    <property type="component" value="Linkage Group LG16"/>
</dbReference>
<keyword evidence="7 11" id="KW-1133">Transmembrane helix</keyword>
<evidence type="ECO:0000256" key="10">
    <source>
        <dbReference type="SAM" id="MobiDB-lite"/>
    </source>
</evidence>
<evidence type="ECO:0008006" key="14">
    <source>
        <dbReference type="Google" id="ProtNLM"/>
    </source>
</evidence>
<comment type="similarity">
    <text evidence="2">Belongs to the SEC61-beta family.</text>
</comment>
<evidence type="ECO:0000256" key="5">
    <source>
        <dbReference type="ARBA" id="ARBA00022824"/>
    </source>
</evidence>
<evidence type="ECO:0000256" key="1">
    <source>
        <dbReference type="ARBA" id="ARBA00004389"/>
    </source>
</evidence>
<dbReference type="PIRSF" id="PIRSF006398">
    <property type="entry name" value="Sec61_beta_euk"/>
    <property type="match status" value="1"/>
</dbReference>
<gene>
    <name evidence="12" type="ORF">Esi_0064_0104</name>
</gene>
<sequence length="68" mass="7225">MAKRARPQRPAAGARGAAAKGGNNQQGIMRFYTDDAPGLRIGPTVVLVFSLAFIGCVVLLHIWGKFKG</sequence>
<dbReference type="EMBL" id="FN649741">
    <property type="protein sequence ID" value="CBN75039.1"/>
    <property type="molecule type" value="Genomic_DNA"/>
</dbReference>
<protein>
    <recommendedName>
        <fullName evidence="14">Protein transport protein Sec61 subunit beta</fullName>
    </recommendedName>
</protein>
<dbReference type="InterPro" id="IPR030671">
    <property type="entry name" value="Sec61-beta/Sbh"/>
</dbReference>
<evidence type="ECO:0000256" key="7">
    <source>
        <dbReference type="ARBA" id="ARBA00022989"/>
    </source>
</evidence>
<dbReference type="STRING" id="2880.D8LRD4"/>
<dbReference type="Pfam" id="PF03911">
    <property type="entry name" value="Sec61_beta"/>
    <property type="match status" value="1"/>
</dbReference>
<keyword evidence="6" id="KW-0653">Protein transport</keyword>
<feature type="transmembrane region" description="Helical" evidence="11">
    <location>
        <begin position="41"/>
        <end position="63"/>
    </location>
</feature>
<dbReference type="PANTHER" id="PTHR13509">
    <property type="entry name" value="SEC61 SUBUNIT BETA"/>
    <property type="match status" value="1"/>
</dbReference>
<evidence type="ECO:0000256" key="3">
    <source>
        <dbReference type="ARBA" id="ARBA00022448"/>
    </source>
</evidence>
<organism evidence="12 13">
    <name type="scientific">Ectocarpus siliculosus</name>
    <name type="common">Brown alga</name>
    <name type="synonym">Conferva siliculosa</name>
    <dbReference type="NCBI Taxonomy" id="2880"/>
    <lineage>
        <taxon>Eukaryota</taxon>
        <taxon>Sar</taxon>
        <taxon>Stramenopiles</taxon>
        <taxon>Ochrophyta</taxon>
        <taxon>PX clade</taxon>
        <taxon>Phaeophyceae</taxon>
        <taxon>Ectocarpales</taxon>
        <taxon>Ectocarpaceae</taxon>
        <taxon>Ectocarpus</taxon>
    </lineage>
</organism>
<dbReference type="GO" id="GO:0005784">
    <property type="term" value="C:Sec61 translocon complex"/>
    <property type="evidence" value="ECO:0007669"/>
    <property type="project" value="InterPro"/>
</dbReference>
<dbReference type="OrthoDB" id="5401193at2759"/>
<name>D8LRD4_ECTSI</name>